<gene>
    <name evidence="2" type="ORF">ABID16_002324</name>
</gene>
<dbReference type="RefSeq" id="WP_354556484.1">
    <property type="nucleotide sequence ID" value="NZ_JBEPMB010000002.1"/>
</dbReference>
<dbReference type="Proteomes" id="UP001549047">
    <property type="component" value="Unassembled WGS sequence"/>
</dbReference>
<feature type="transmembrane region" description="Helical" evidence="1">
    <location>
        <begin position="96"/>
        <end position="114"/>
    </location>
</feature>
<keyword evidence="1" id="KW-0812">Transmembrane</keyword>
<feature type="transmembrane region" description="Helical" evidence="1">
    <location>
        <begin position="285"/>
        <end position="305"/>
    </location>
</feature>
<reference evidence="2 3" key="1">
    <citation type="submission" date="2024-06" db="EMBL/GenBank/DDBJ databases">
        <title>Genomic Encyclopedia of Type Strains, Phase IV (KMG-IV): sequencing the most valuable type-strain genomes for metagenomic binning, comparative biology and taxonomic classification.</title>
        <authorList>
            <person name="Goeker M."/>
        </authorList>
    </citation>
    <scope>NUCLEOTIDE SEQUENCE [LARGE SCALE GENOMIC DNA]</scope>
    <source>
        <strain evidence="2 3">DSM 29780</strain>
    </source>
</reference>
<feature type="transmembrane region" description="Helical" evidence="1">
    <location>
        <begin position="24"/>
        <end position="44"/>
    </location>
</feature>
<name>A0ABV2IZS4_9HYPH</name>
<keyword evidence="1" id="KW-1133">Transmembrane helix</keyword>
<protein>
    <submittedName>
        <fullName evidence="2">Uncharacterized membrane protein YjgN (DUF898 family)</fullName>
    </submittedName>
</protein>
<organism evidence="2 3">
    <name type="scientific">Rhizobium aquaticum</name>
    <dbReference type="NCBI Taxonomy" id="1549636"/>
    <lineage>
        <taxon>Bacteria</taxon>
        <taxon>Pseudomonadati</taxon>
        <taxon>Pseudomonadota</taxon>
        <taxon>Alphaproteobacteria</taxon>
        <taxon>Hyphomicrobiales</taxon>
        <taxon>Rhizobiaceae</taxon>
        <taxon>Rhizobium/Agrobacterium group</taxon>
        <taxon>Rhizobium</taxon>
    </lineage>
</organism>
<feature type="transmembrane region" description="Helical" evidence="1">
    <location>
        <begin position="231"/>
        <end position="258"/>
    </location>
</feature>
<evidence type="ECO:0000313" key="2">
    <source>
        <dbReference type="EMBL" id="MET3613995.1"/>
    </source>
</evidence>
<feature type="transmembrane region" description="Helical" evidence="1">
    <location>
        <begin position="135"/>
        <end position="162"/>
    </location>
</feature>
<dbReference type="Pfam" id="PF05987">
    <property type="entry name" value="DUF898"/>
    <property type="match status" value="1"/>
</dbReference>
<feature type="transmembrane region" description="Helical" evidence="1">
    <location>
        <begin position="190"/>
        <end position="219"/>
    </location>
</feature>
<evidence type="ECO:0000313" key="3">
    <source>
        <dbReference type="Proteomes" id="UP001549047"/>
    </source>
</evidence>
<accession>A0ABV2IZS4</accession>
<comment type="caution">
    <text evidence="2">The sequence shown here is derived from an EMBL/GenBank/DDBJ whole genome shotgun (WGS) entry which is preliminary data.</text>
</comment>
<keyword evidence="1" id="KW-0472">Membrane</keyword>
<dbReference type="InterPro" id="IPR010295">
    <property type="entry name" value="DUF898"/>
</dbReference>
<dbReference type="EMBL" id="JBEPMB010000002">
    <property type="protein sequence ID" value="MET3613995.1"/>
    <property type="molecule type" value="Genomic_DNA"/>
</dbReference>
<keyword evidence="3" id="KW-1185">Reference proteome</keyword>
<feature type="transmembrane region" description="Helical" evidence="1">
    <location>
        <begin position="73"/>
        <end position="90"/>
    </location>
</feature>
<evidence type="ECO:0000256" key="1">
    <source>
        <dbReference type="SAM" id="Phobius"/>
    </source>
</evidence>
<sequence>MDTSAQGAGGFVRAEFRGTASEYFGIWMVNILLTIVTIGVYSAWAKVRRNRYFYGNTFVAGQSFDYHAKGKQIFIGRLIVFGGLIAINIVTGIVPILGLVSPIVFLVALPWLMARGLRFSARVTSYRNVRFNFTGTAWGAFKAVVLGGAVATLSLGILAPLASRWFYRYLFNNLRYGDRSFSTDPRVGKIYGAALPAIILFVVGIVISLAIAVLIFFAANKLPADGSADKALQNAFVAGLFGMIVPLIIIYFLCAILYRAGVRNVVMNASVLDERHRLFSDLPRFGYLFVVLSNLFLIFLTMGLMRPWAAIRERRYIVEHSGITFDGDLGTVLDSMEAAGVAATAEYLDLEGFDFGF</sequence>
<proteinExistence type="predicted"/>